<evidence type="ECO:0000313" key="3">
    <source>
        <dbReference type="Proteomes" id="UP000825179"/>
    </source>
</evidence>
<dbReference type="SUPFAM" id="SSF52266">
    <property type="entry name" value="SGNH hydrolase"/>
    <property type="match status" value="1"/>
</dbReference>
<dbReference type="Proteomes" id="UP000825179">
    <property type="component" value="Chromosome"/>
</dbReference>
<dbReference type="Gene3D" id="3.40.50.1110">
    <property type="entry name" value="SGNH hydrolase"/>
    <property type="match status" value="1"/>
</dbReference>
<evidence type="ECO:0000259" key="1">
    <source>
        <dbReference type="Pfam" id="PF13472"/>
    </source>
</evidence>
<proteinExistence type="predicted"/>
<dbReference type="InterPro" id="IPR036514">
    <property type="entry name" value="SGNH_hydro_sf"/>
</dbReference>
<evidence type="ECO:0000313" key="2">
    <source>
        <dbReference type="EMBL" id="QZT34525.1"/>
    </source>
</evidence>
<organism evidence="2 3">
    <name type="scientific">Caldalkalibacillus thermarum (strain TA2.A1)</name>
    <dbReference type="NCBI Taxonomy" id="986075"/>
    <lineage>
        <taxon>Bacteria</taxon>
        <taxon>Bacillati</taxon>
        <taxon>Bacillota</taxon>
        <taxon>Bacilli</taxon>
        <taxon>Bacillales</taxon>
        <taxon>Bacillaceae</taxon>
        <taxon>Caldalkalibacillus</taxon>
    </lineage>
</organism>
<feature type="domain" description="SGNH hydrolase-type esterase" evidence="1">
    <location>
        <begin position="13"/>
        <end position="94"/>
    </location>
</feature>
<gene>
    <name evidence="2" type="ORF">HUR95_03880</name>
</gene>
<dbReference type="AlphaFoldDB" id="A0A8X8LC25"/>
<dbReference type="KEGG" id="cthu:HUR95_03880"/>
<name>A0A8X8LC25_CALTT</name>
<keyword evidence="3" id="KW-1185">Reference proteome</keyword>
<reference evidence="2 3" key="1">
    <citation type="journal article" date="2020" name="Extremophiles">
        <title>Genomic analysis of Caldalkalibacillus thermarum TA2.A1 reveals aerobic alkaliphilic metabolism and evolutionary hallmarks linking alkaliphilic bacteria and plant life.</title>
        <authorList>
            <person name="de Jong S.I."/>
            <person name="van den Broek M.A."/>
            <person name="Merkel A.Y."/>
            <person name="de la Torre Cortes P."/>
            <person name="Kalamorz F."/>
            <person name="Cook G.M."/>
            <person name="van Loosdrecht M.C.M."/>
            <person name="McMillan D.G.G."/>
        </authorList>
    </citation>
    <scope>NUCLEOTIDE SEQUENCE [LARGE SCALE GENOMIC DNA]</scope>
    <source>
        <strain evidence="2 3">TA2.A1</strain>
    </source>
</reference>
<sequence length="107" mass="11807">MSTDQRHSLLYVAVGDSLTAGIGTLLKPGFVQLYKQKAERALKRKIQVQVFAKNGASSEDILHMLSRPHLQQAVREAHLITLSAGGNDLRQAAKPFFNLPPTEVSHF</sequence>
<dbReference type="Pfam" id="PF13472">
    <property type="entry name" value="Lipase_GDSL_2"/>
    <property type="match status" value="1"/>
</dbReference>
<dbReference type="InterPro" id="IPR013830">
    <property type="entry name" value="SGNH_hydro"/>
</dbReference>
<dbReference type="RefSeq" id="WP_222822952.1">
    <property type="nucleotide sequence ID" value="NZ_CP082237.1"/>
</dbReference>
<dbReference type="GO" id="GO:0016788">
    <property type="term" value="F:hydrolase activity, acting on ester bonds"/>
    <property type="evidence" value="ECO:0007669"/>
    <property type="project" value="InterPro"/>
</dbReference>
<dbReference type="EMBL" id="CP082237">
    <property type="protein sequence ID" value="QZT34525.1"/>
    <property type="molecule type" value="Genomic_DNA"/>
</dbReference>
<protein>
    <recommendedName>
        <fullName evidence="1">SGNH hydrolase-type esterase domain-containing protein</fullName>
    </recommendedName>
</protein>
<accession>A0A8X8LC25</accession>